<proteinExistence type="predicted"/>
<dbReference type="InterPro" id="IPR021815">
    <property type="entry name" value="TsiV"/>
</dbReference>
<comment type="caution">
    <text evidence="1">The sequence shown here is derived from an EMBL/GenBank/DDBJ whole genome shotgun (WGS) entry which is preliminary data.</text>
</comment>
<sequence length="335" mass="37810">MALRRFFIERTDPERKLYAGIPTGHQAGPSRRPQTWNFRMTHSIPHVRLYVNGDFDEKLLIVRDGLQICLFLPHAHETLKPHIQRALDIYLHAIGRESLSFYVDPDGQWQSLDAAGWDFIQQELHEEFGSRVHMVGSSAPGESTTRHRFRFQYVGRLEDSYWPDSISALLMTFPTKFLEAQGPERFRALALEIVGSLPFGSGHAGLSFNGVPQASVVRDEMKALSSRYPAMDVISLDDVARDLGTRVRAPAWMNFLGPPVLNELGGIDALRTKLHSPDTTVQALGPDRAVVTLGPYPEAGDTEQGQTLPAYREFARVLEPWLYQSSSPEQRRFLD</sequence>
<accession>A0A3A8QSW4</accession>
<protein>
    <submittedName>
        <fullName evidence="1">DUF3396 domain-containing protein</fullName>
    </submittedName>
</protein>
<organism evidence="1 2">
    <name type="scientific">Corallococcus aberystwythensis</name>
    <dbReference type="NCBI Taxonomy" id="2316722"/>
    <lineage>
        <taxon>Bacteria</taxon>
        <taxon>Pseudomonadati</taxon>
        <taxon>Myxococcota</taxon>
        <taxon>Myxococcia</taxon>
        <taxon>Myxococcales</taxon>
        <taxon>Cystobacterineae</taxon>
        <taxon>Myxococcaceae</taxon>
        <taxon>Corallococcus</taxon>
    </lineage>
</organism>
<keyword evidence="2" id="KW-1185">Reference proteome</keyword>
<evidence type="ECO:0000313" key="1">
    <source>
        <dbReference type="EMBL" id="RKH71796.1"/>
    </source>
</evidence>
<dbReference type="AlphaFoldDB" id="A0A3A8QSW4"/>
<dbReference type="Proteomes" id="UP000267003">
    <property type="component" value="Unassembled WGS sequence"/>
</dbReference>
<reference evidence="2" key="1">
    <citation type="submission" date="2018-09" db="EMBL/GenBank/DDBJ databases">
        <authorList>
            <person name="Livingstone P.G."/>
            <person name="Whitworth D.E."/>
        </authorList>
    </citation>
    <scope>NUCLEOTIDE SEQUENCE [LARGE SCALE GENOMIC DNA]</scope>
    <source>
        <strain evidence="2">AB050A</strain>
    </source>
</reference>
<gene>
    <name evidence="1" type="ORF">D7W81_06885</name>
</gene>
<dbReference type="Pfam" id="PF11876">
    <property type="entry name" value="TsiV"/>
    <property type="match status" value="1"/>
</dbReference>
<dbReference type="EMBL" id="RAWK01000030">
    <property type="protein sequence ID" value="RKH71796.1"/>
    <property type="molecule type" value="Genomic_DNA"/>
</dbReference>
<name>A0A3A8QSW4_9BACT</name>
<evidence type="ECO:0000313" key="2">
    <source>
        <dbReference type="Proteomes" id="UP000267003"/>
    </source>
</evidence>